<protein>
    <recommendedName>
        <fullName evidence="4">N-acetyltransferase domain-containing protein</fullName>
    </recommendedName>
</protein>
<dbReference type="SUPFAM" id="SSF55729">
    <property type="entry name" value="Acyl-CoA N-acyltransferases (Nat)"/>
    <property type="match status" value="1"/>
</dbReference>
<proteinExistence type="predicted"/>
<gene>
    <name evidence="2" type="ORF">ACET3X_001284</name>
</gene>
<feature type="compositionally biased region" description="Basic and acidic residues" evidence="1">
    <location>
        <begin position="111"/>
        <end position="124"/>
    </location>
</feature>
<evidence type="ECO:0000313" key="2">
    <source>
        <dbReference type="EMBL" id="KAL1800942.1"/>
    </source>
</evidence>
<feature type="region of interest" description="Disordered" evidence="1">
    <location>
        <begin position="247"/>
        <end position="271"/>
    </location>
</feature>
<dbReference type="InterPro" id="IPR016181">
    <property type="entry name" value="Acyl_CoA_acyltransferase"/>
</dbReference>
<keyword evidence="3" id="KW-1185">Reference proteome</keyword>
<organism evidence="2 3">
    <name type="scientific">Alternaria dauci</name>
    <dbReference type="NCBI Taxonomy" id="48095"/>
    <lineage>
        <taxon>Eukaryota</taxon>
        <taxon>Fungi</taxon>
        <taxon>Dikarya</taxon>
        <taxon>Ascomycota</taxon>
        <taxon>Pezizomycotina</taxon>
        <taxon>Dothideomycetes</taxon>
        <taxon>Pleosporomycetidae</taxon>
        <taxon>Pleosporales</taxon>
        <taxon>Pleosporineae</taxon>
        <taxon>Pleosporaceae</taxon>
        <taxon>Alternaria</taxon>
        <taxon>Alternaria sect. Porri</taxon>
    </lineage>
</organism>
<feature type="compositionally biased region" description="Polar residues" evidence="1">
    <location>
        <begin position="177"/>
        <end position="190"/>
    </location>
</feature>
<feature type="compositionally biased region" description="Polar residues" evidence="1">
    <location>
        <begin position="210"/>
        <end position="220"/>
    </location>
</feature>
<feature type="region of interest" description="Disordered" evidence="1">
    <location>
        <begin position="174"/>
        <end position="235"/>
    </location>
</feature>
<sequence length="730" mass="82284">MPPLPVLIEVDDFSVKESHSNTQLKNEPMTWQQEKDFKHSVGLSKPQFGRPRWKPLPLEERPTVQIDADNNWLAQQAELSLTSKQPRRNARGKAAARRASAVEPSQSTHPPEVHTNHAIKEHKPTYKLRFRNKKKAVGDGRMARPPKGIASVYVPPHLRNRTVADAAKADSAHSSGVAVNTSPATSNQSLPAAISNADPAPNGAIDQRHSSPSSPKTTNESIHDTKRESATLEPVVYEGWDEPKADLPVAKKQSGNSRWPSRTQPYKKTAWPKSRDMKYIPSSSNSDGGVDFKSNSDGDLYYDIKKLTDWNGDWLPPDVTWSARKGYTDRHFGTHIEQWVNNHPPDSRNGVTPYFPPDTFTKGKELAPRYWLEVKVGGESLREFWKGLVNPEKEPKPLDANDLVDYLPWWELYEDVVYTETIDDDEGGSPRVVTHPTSYLRALDVPDARVDFDDPEFPSAPWMLVSVDEKVQEKNKRAAEKHRKLMAKRSRPVPESKFPASEMVDRRLHPEANIYIRPVKAADVEGISEIYNYYINNTIFATEFDSRTMDQMARRIADIVNAGLPYLVAVSKSNRSRVNPGFASEKIAGFINLDDYCGQSSSYRYTFEMELFVHPGFVSKGIGKCLVDQLLAMVDTSYRARGGYDYVNDDDYLKTGPSRVIKTILLNVHHENGEDLEADWRGKFLSACKFFRVGRLPKVGYKNDKVLDTSIFAHQTKEDVDPSARPTVAG</sequence>
<dbReference type="EMBL" id="JBHGVX010000001">
    <property type="protein sequence ID" value="KAL1800942.1"/>
    <property type="molecule type" value="Genomic_DNA"/>
</dbReference>
<evidence type="ECO:0008006" key="4">
    <source>
        <dbReference type="Google" id="ProtNLM"/>
    </source>
</evidence>
<dbReference type="Gene3D" id="3.40.630.30">
    <property type="match status" value="1"/>
</dbReference>
<feature type="region of interest" description="Disordered" evidence="1">
    <location>
        <begin position="81"/>
        <end position="124"/>
    </location>
</feature>
<evidence type="ECO:0000256" key="1">
    <source>
        <dbReference type="SAM" id="MobiDB-lite"/>
    </source>
</evidence>
<evidence type="ECO:0000313" key="3">
    <source>
        <dbReference type="Proteomes" id="UP001578633"/>
    </source>
</evidence>
<name>A0ABR3UX86_9PLEO</name>
<accession>A0ABR3UX86</accession>
<comment type="caution">
    <text evidence="2">The sequence shown here is derived from an EMBL/GenBank/DDBJ whole genome shotgun (WGS) entry which is preliminary data.</text>
</comment>
<reference evidence="2 3" key="1">
    <citation type="submission" date="2024-09" db="EMBL/GenBank/DDBJ databases">
        <title>T2T genomes of carrot and Alternaria dauci and their utility for understanding host-pathogen interaction during carrot leaf blight disease.</title>
        <authorList>
            <person name="Liu W."/>
            <person name="Xu S."/>
            <person name="Ou C."/>
            <person name="Liu X."/>
            <person name="Zhuang F."/>
            <person name="Deng X.W."/>
        </authorList>
    </citation>
    <scope>NUCLEOTIDE SEQUENCE [LARGE SCALE GENOMIC DNA]</scope>
    <source>
        <strain evidence="2 3">A2016</strain>
    </source>
</reference>
<feature type="compositionally biased region" description="Basic residues" evidence="1">
    <location>
        <begin position="85"/>
        <end position="96"/>
    </location>
</feature>
<feature type="compositionally biased region" description="Basic and acidic residues" evidence="1">
    <location>
        <begin position="221"/>
        <end position="230"/>
    </location>
</feature>
<dbReference type="GeneID" id="96081606"/>
<dbReference type="RefSeq" id="XP_069311526.1">
    <property type="nucleotide sequence ID" value="XM_069446558.1"/>
</dbReference>
<dbReference type="Proteomes" id="UP001578633">
    <property type="component" value="Chromosome 1"/>
</dbReference>
<feature type="compositionally biased region" description="Polar residues" evidence="1">
    <location>
        <begin position="253"/>
        <end position="266"/>
    </location>
</feature>